<evidence type="ECO:0000256" key="1">
    <source>
        <dbReference type="SAM" id="Phobius"/>
    </source>
</evidence>
<evidence type="ECO:0000313" key="4">
    <source>
        <dbReference type="WBParaSite" id="SCUD_0001617601-mRNA-1"/>
    </source>
</evidence>
<protein>
    <submittedName>
        <fullName evidence="2 4">Uncharacterized protein</fullName>
    </submittedName>
</protein>
<accession>A0A183KMA1</accession>
<dbReference type="EMBL" id="UZAK01038390">
    <property type="protein sequence ID" value="VDP61008.1"/>
    <property type="molecule type" value="Genomic_DNA"/>
</dbReference>
<dbReference type="Proteomes" id="UP000279833">
    <property type="component" value="Unassembled WGS sequence"/>
</dbReference>
<evidence type="ECO:0000313" key="2">
    <source>
        <dbReference type="EMBL" id="VDP61008.1"/>
    </source>
</evidence>
<evidence type="ECO:0000313" key="3">
    <source>
        <dbReference type="Proteomes" id="UP000279833"/>
    </source>
</evidence>
<keyword evidence="1" id="KW-0472">Membrane</keyword>
<keyword evidence="1" id="KW-0812">Transmembrane</keyword>
<keyword evidence="1" id="KW-1133">Transmembrane helix</keyword>
<dbReference type="AlphaFoldDB" id="A0A183KMA1"/>
<dbReference type="WBParaSite" id="SCUD_0001617601-mRNA-1">
    <property type="protein sequence ID" value="SCUD_0001617601-mRNA-1"/>
    <property type="gene ID" value="SCUD_0001617601"/>
</dbReference>
<gene>
    <name evidence="2" type="ORF">SCUD_LOCUS16173</name>
</gene>
<organism evidence="4">
    <name type="scientific">Schistosoma curassoni</name>
    <dbReference type="NCBI Taxonomy" id="6186"/>
    <lineage>
        <taxon>Eukaryota</taxon>
        <taxon>Metazoa</taxon>
        <taxon>Spiralia</taxon>
        <taxon>Lophotrochozoa</taxon>
        <taxon>Platyhelminthes</taxon>
        <taxon>Trematoda</taxon>
        <taxon>Digenea</taxon>
        <taxon>Strigeidida</taxon>
        <taxon>Schistosomatoidea</taxon>
        <taxon>Schistosomatidae</taxon>
        <taxon>Schistosoma</taxon>
    </lineage>
</organism>
<keyword evidence="3" id="KW-1185">Reference proteome</keyword>
<feature type="transmembrane region" description="Helical" evidence="1">
    <location>
        <begin position="31"/>
        <end position="49"/>
    </location>
</feature>
<sequence>MVEPKGTYVPANIARLGHHDRQARPPRRGSSFGRVLFLLSLMFDYLYFWQNMLGNLLLLMS</sequence>
<reference evidence="4" key="1">
    <citation type="submission" date="2016-06" db="UniProtKB">
        <authorList>
            <consortium name="WormBaseParasite"/>
        </authorList>
    </citation>
    <scope>IDENTIFICATION</scope>
</reference>
<proteinExistence type="predicted"/>
<reference evidence="2 3" key="2">
    <citation type="submission" date="2018-11" db="EMBL/GenBank/DDBJ databases">
        <authorList>
            <consortium name="Pathogen Informatics"/>
        </authorList>
    </citation>
    <scope>NUCLEOTIDE SEQUENCE [LARGE SCALE GENOMIC DNA]</scope>
    <source>
        <strain evidence="2">Dakar</strain>
        <strain evidence="3">Dakar, Senegal</strain>
    </source>
</reference>
<name>A0A183KMA1_9TREM</name>